<evidence type="ECO:0000256" key="6">
    <source>
        <dbReference type="ARBA" id="ARBA00023453"/>
    </source>
</evidence>
<organism evidence="7 8">
    <name type="scientific">Sphaerosporella brunnea</name>
    <dbReference type="NCBI Taxonomy" id="1250544"/>
    <lineage>
        <taxon>Eukaryota</taxon>
        <taxon>Fungi</taxon>
        <taxon>Dikarya</taxon>
        <taxon>Ascomycota</taxon>
        <taxon>Pezizomycotina</taxon>
        <taxon>Pezizomycetes</taxon>
        <taxon>Pezizales</taxon>
        <taxon>Pyronemataceae</taxon>
        <taxon>Sphaerosporella</taxon>
    </lineage>
</organism>
<gene>
    <name evidence="7" type="ORF">FN846DRAFT_776088</name>
</gene>
<evidence type="ECO:0000256" key="4">
    <source>
        <dbReference type="ARBA" id="ARBA00022691"/>
    </source>
</evidence>
<comment type="similarity">
    <text evidence="6">Belongs to the class I-like SAM-binding methyltransferase superfamily. Cation-dependent O-methyltransferase family.</text>
</comment>
<evidence type="ECO:0000256" key="2">
    <source>
        <dbReference type="ARBA" id="ARBA00022603"/>
    </source>
</evidence>
<evidence type="ECO:0000313" key="7">
    <source>
        <dbReference type="EMBL" id="KAA8909637.1"/>
    </source>
</evidence>
<keyword evidence="2 7" id="KW-0489">Methyltransferase</keyword>
<dbReference type="GO" id="GO:0006584">
    <property type="term" value="P:catecholamine metabolic process"/>
    <property type="evidence" value="ECO:0007669"/>
    <property type="project" value="UniProtKB-KW"/>
</dbReference>
<dbReference type="EC" id="2.1.1.6" evidence="1"/>
<protein>
    <recommendedName>
        <fullName evidence="1">catechol O-methyltransferase</fullName>
        <ecNumber evidence="1">2.1.1.6</ecNumber>
    </recommendedName>
</protein>
<dbReference type="Gene3D" id="3.40.50.150">
    <property type="entry name" value="Vaccinia Virus protein VP39"/>
    <property type="match status" value="1"/>
</dbReference>
<dbReference type="PANTHER" id="PTHR43836">
    <property type="entry name" value="CATECHOL O-METHYLTRANSFERASE 1-RELATED"/>
    <property type="match status" value="1"/>
</dbReference>
<reference evidence="7 8" key="1">
    <citation type="submission" date="2019-09" db="EMBL/GenBank/DDBJ databases">
        <title>Draft genome of the ectomycorrhizal ascomycete Sphaerosporella brunnea.</title>
        <authorList>
            <consortium name="DOE Joint Genome Institute"/>
            <person name="Benucci G.M."/>
            <person name="Marozzi G."/>
            <person name="Antonielli L."/>
            <person name="Sanchez S."/>
            <person name="Marco P."/>
            <person name="Wang X."/>
            <person name="Falini L.B."/>
            <person name="Barry K."/>
            <person name="Haridas S."/>
            <person name="Lipzen A."/>
            <person name="Labutti K."/>
            <person name="Grigoriev I.V."/>
            <person name="Murat C."/>
            <person name="Martin F."/>
            <person name="Albertini E."/>
            <person name="Donnini D."/>
            <person name="Bonito G."/>
        </authorList>
    </citation>
    <scope>NUCLEOTIDE SEQUENCE [LARGE SCALE GENOMIC DNA]</scope>
    <source>
        <strain evidence="7 8">Sb_GMNB300</strain>
    </source>
</reference>
<evidence type="ECO:0000256" key="5">
    <source>
        <dbReference type="ARBA" id="ARBA00022939"/>
    </source>
</evidence>
<dbReference type="AlphaFoldDB" id="A0A5J5F1L8"/>
<evidence type="ECO:0000256" key="1">
    <source>
        <dbReference type="ARBA" id="ARBA00012880"/>
    </source>
</evidence>
<dbReference type="InterPro" id="IPR029063">
    <property type="entry name" value="SAM-dependent_MTases_sf"/>
</dbReference>
<dbReference type="PANTHER" id="PTHR43836:SF2">
    <property type="entry name" value="CATECHOL O-METHYLTRANSFERASE 1-RELATED"/>
    <property type="match status" value="1"/>
</dbReference>
<dbReference type="SUPFAM" id="SSF53335">
    <property type="entry name" value="S-adenosyl-L-methionine-dependent methyltransferases"/>
    <property type="match status" value="1"/>
</dbReference>
<keyword evidence="3 7" id="KW-0808">Transferase</keyword>
<sequence>MVSTSFTSSHRYGEQGEVFFNDGRELELLQRIFSQPPAELSKLRNNPRGILSFIDNFATQKYLMNVGELKGKHVTALLRSQKPSLCVELGGYVGYSTILFGSTVAEYSTPSNPARYYCLEYSPVFGAIIMALIDLAGLSDVVKVVIGSSTDSLNRLHGEGALKGGVDFMFLDHNKPLYMPDLKLCESLGVVRGGTVLVADNMVKPGNPPYHRYVNLSPEEKKKEAEGKAGAERGDPELRYENKWIESWEPSAVPDALEVSRCLGRV</sequence>
<proteinExistence type="inferred from homology"/>
<evidence type="ECO:0000313" key="8">
    <source>
        <dbReference type="Proteomes" id="UP000326924"/>
    </source>
</evidence>
<dbReference type="InParanoid" id="A0A5J5F1L8"/>
<dbReference type="Proteomes" id="UP000326924">
    <property type="component" value="Unassembled WGS sequence"/>
</dbReference>
<dbReference type="OrthoDB" id="186626at2759"/>
<dbReference type="GO" id="GO:0008171">
    <property type="term" value="F:O-methyltransferase activity"/>
    <property type="evidence" value="ECO:0007669"/>
    <property type="project" value="InterPro"/>
</dbReference>
<evidence type="ECO:0000256" key="3">
    <source>
        <dbReference type="ARBA" id="ARBA00022679"/>
    </source>
</evidence>
<keyword evidence="5" id="KW-0128">Catecholamine metabolism</keyword>
<accession>A0A5J5F1L8</accession>
<keyword evidence="4" id="KW-0949">S-adenosyl-L-methionine</keyword>
<dbReference type="Pfam" id="PF13578">
    <property type="entry name" value="Methyltransf_24"/>
    <property type="match status" value="1"/>
</dbReference>
<keyword evidence="8" id="KW-1185">Reference proteome</keyword>
<name>A0A5J5F1L8_9PEZI</name>
<comment type="caution">
    <text evidence="7">The sequence shown here is derived from an EMBL/GenBank/DDBJ whole genome shotgun (WGS) entry which is preliminary data.</text>
</comment>
<dbReference type="InterPro" id="IPR002935">
    <property type="entry name" value="SAM_O-MeTrfase"/>
</dbReference>
<dbReference type="EMBL" id="VXIS01000055">
    <property type="protein sequence ID" value="KAA8909637.1"/>
    <property type="molecule type" value="Genomic_DNA"/>
</dbReference>
<dbReference type="GO" id="GO:0032259">
    <property type="term" value="P:methylation"/>
    <property type="evidence" value="ECO:0007669"/>
    <property type="project" value="UniProtKB-KW"/>
</dbReference>
<dbReference type="PROSITE" id="PS51682">
    <property type="entry name" value="SAM_OMT_I"/>
    <property type="match status" value="1"/>
</dbReference>